<evidence type="ECO:0000256" key="3">
    <source>
        <dbReference type="ARBA" id="ARBA00023125"/>
    </source>
</evidence>
<dbReference type="GO" id="GO:2000142">
    <property type="term" value="P:regulation of DNA-templated transcription initiation"/>
    <property type="evidence" value="ECO:0007669"/>
    <property type="project" value="TreeGrafter"/>
</dbReference>
<name>A0A841KB76_9HYPH</name>
<gene>
    <name evidence="7" type="ORF">HNQ73_002299</name>
</gene>
<dbReference type="SUPFAM" id="SSF46785">
    <property type="entry name" value="Winged helix' DNA-binding domain"/>
    <property type="match status" value="1"/>
</dbReference>
<evidence type="ECO:0000256" key="1">
    <source>
        <dbReference type="ARBA" id="ARBA00009437"/>
    </source>
</evidence>
<keyword evidence="2" id="KW-0805">Transcription regulation</keyword>
<feature type="domain" description="HTH lysR-type" evidence="6">
    <location>
        <begin position="1"/>
        <end position="58"/>
    </location>
</feature>
<evidence type="ECO:0000256" key="5">
    <source>
        <dbReference type="ARBA" id="ARBA00023163"/>
    </source>
</evidence>
<comment type="similarity">
    <text evidence="1">Belongs to the LysR transcriptional regulatory family.</text>
</comment>
<evidence type="ECO:0000256" key="4">
    <source>
        <dbReference type="ARBA" id="ARBA00023159"/>
    </source>
</evidence>
<organism evidence="7 8">
    <name type="scientific">Chelatococcus composti</name>
    <dbReference type="NCBI Taxonomy" id="1743235"/>
    <lineage>
        <taxon>Bacteria</taxon>
        <taxon>Pseudomonadati</taxon>
        <taxon>Pseudomonadota</taxon>
        <taxon>Alphaproteobacteria</taxon>
        <taxon>Hyphomicrobiales</taxon>
        <taxon>Chelatococcaceae</taxon>
        <taxon>Chelatococcus</taxon>
    </lineage>
</organism>
<accession>A0A841KB76</accession>
<dbReference type="GO" id="GO:0003700">
    <property type="term" value="F:DNA-binding transcription factor activity"/>
    <property type="evidence" value="ECO:0007669"/>
    <property type="project" value="InterPro"/>
</dbReference>
<keyword evidence="8" id="KW-1185">Reference proteome</keyword>
<dbReference type="Pfam" id="PF03466">
    <property type="entry name" value="LysR_substrate"/>
    <property type="match status" value="1"/>
</dbReference>
<dbReference type="PRINTS" id="PR00039">
    <property type="entry name" value="HTHLYSR"/>
</dbReference>
<keyword evidence="5" id="KW-0804">Transcription</keyword>
<dbReference type="PANTHER" id="PTHR30293:SF0">
    <property type="entry name" value="NITROGEN ASSIMILATION REGULATORY PROTEIN NAC"/>
    <property type="match status" value="1"/>
</dbReference>
<reference evidence="7 8" key="1">
    <citation type="submission" date="2020-08" db="EMBL/GenBank/DDBJ databases">
        <title>Genomic Encyclopedia of Type Strains, Phase IV (KMG-IV): sequencing the most valuable type-strain genomes for metagenomic binning, comparative biology and taxonomic classification.</title>
        <authorList>
            <person name="Goeker M."/>
        </authorList>
    </citation>
    <scope>NUCLEOTIDE SEQUENCE [LARGE SCALE GENOMIC DNA]</scope>
    <source>
        <strain evidence="7 8">DSM 101465</strain>
    </source>
</reference>
<dbReference type="InterPro" id="IPR005119">
    <property type="entry name" value="LysR_subst-bd"/>
</dbReference>
<evidence type="ECO:0000313" key="7">
    <source>
        <dbReference type="EMBL" id="MBB6168662.1"/>
    </source>
</evidence>
<dbReference type="Proteomes" id="UP000588017">
    <property type="component" value="Unassembled WGS sequence"/>
</dbReference>
<dbReference type="EMBL" id="JACHEH010000005">
    <property type="protein sequence ID" value="MBB6168662.1"/>
    <property type="molecule type" value="Genomic_DNA"/>
</dbReference>
<sequence>MDIRHLRYFVAIAEEGSLSRAAERVHVAQPALSQHVRNMELDLKTELLFRTSRGVQLTEAGERLLAQARRLLEAFDALPDQVRGDGDAPSGEVRFGVPGTVSQVLSARLIKETAKLYPRIKLRVAEAMSGFILDWLREGKVDIAVLYRGIDGRGLKLKHVLSEELLLFGPADATLDDARPFRDPIDYARAITLPLVVPSPGHGLRDLLDEVAAVECGAALNADTEIDSYAPIKTLVESGYGFSILPAMAIKAECAAGRLRAWPLTRPQIRRKVFIATASDRPLPAAAAAIETLCHDILRQLVIEGTWDASLAEAD</sequence>
<protein>
    <submittedName>
        <fullName evidence="7">LysR family nitrogen assimilation transcriptional regulator</fullName>
    </submittedName>
</protein>
<dbReference type="Pfam" id="PF00126">
    <property type="entry name" value="HTH_1"/>
    <property type="match status" value="1"/>
</dbReference>
<keyword evidence="4" id="KW-0010">Activator</keyword>
<dbReference type="InterPro" id="IPR000847">
    <property type="entry name" value="LysR_HTH_N"/>
</dbReference>
<dbReference type="RefSeq" id="WP_183335001.1">
    <property type="nucleotide sequence ID" value="NZ_BMHX01000005.1"/>
</dbReference>
<keyword evidence="3" id="KW-0238">DNA-binding</keyword>
<evidence type="ECO:0000256" key="2">
    <source>
        <dbReference type="ARBA" id="ARBA00023015"/>
    </source>
</evidence>
<dbReference type="PROSITE" id="PS50931">
    <property type="entry name" value="HTH_LYSR"/>
    <property type="match status" value="1"/>
</dbReference>
<dbReference type="AlphaFoldDB" id="A0A841KB76"/>
<comment type="caution">
    <text evidence="7">The sequence shown here is derived from an EMBL/GenBank/DDBJ whole genome shotgun (WGS) entry which is preliminary data.</text>
</comment>
<dbReference type="InterPro" id="IPR036390">
    <property type="entry name" value="WH_DNA-bd_sf"/>
</dbReference>
<dbReference type="SUPFAM" id="SSF53850">
    <property type="entry name" value="Periplasmic binding protein-like II"/>
    <property type="match status" value="1"/>
</dbReference>
<dbReference type="Gene3D" id="1.10.10.10">
    <property type="entry name" value="Winged helix-like DNA-binding domain superfamily/Winged helix DNA-binding domain"/>
    <property type="match status" value="1"/>
</dbReference>
<dbReference type="PANTHER" id="PTHR30293">
    <property type="entry name" value="TRANSCRIPTIONAL REGULATORY PROTEIN NAC-RELATED"/>
    <property type="match status" value="1"/>
</dbReference>
<proteinExistence type="inferred from homology"/>
<evidence type="ECO:0000259" key="6">
    <source>
        <dbReference type="PROSITE" id="PS50931"/>
    </source>
</evidence>
<dbReference type="GO" id="GO:0003677">
    <property type="term" value="F:DNA binding"/>
    <property type="evidence" value="ECO:0007669"/>
    <property type="project" value="UniProtKB-KW"/>
</dbReference>
<evidence type="ECO:0000313" key="8">
    <source>
        <dbReference type="Proteomes" id="UP000588017"/>
    </source>
</evidence>
<dbReference type="Gene3D" id="3.40.190.10">
    <property type="entry name" value="Periplasmic binding protein-like II"/>
    <property type="match status" value="2"/>
</dbReference>
<dbReference type="FunFam" id="1.10.10.10:FF:000001">
    <property type="entry name" value="LysR family transcriptional regulator"/>
    <property type="match status" value="1"/>
</dbReference>
<dbReference type="InterPro" id="IPR036388">
    <property type="entry name" value="WH-like_DNA-bd_sf"/>
</dbReference>